<dbReference type="AlphaFoldDB" id="A0AAD9R872"/>
<keyword evidence="6 17" id="KW-0547">Nucleotide-binding</keyword>
<dbReference type="GO" id="GO:0035556">
    <property type="term" value="P:intracellular signal transduction"/>
    <property type="evidence" value="ECO:0007669"/>
    <property type="project" value="InterPro"/>
</dbReference>
<dbReference type="InterPro" id="IPR036028">
    <property type="entry name" value="SH3-like_dom_sf"/>
</dbReference>
<evidence type="ECO:0000259" key="21">
    <source>
        <dbReference type="PROSITE" id="PS50002"/>
    </source>
</evidence>
<evidence type="ECO:0000256" key="4">
    <source>
        <dbReference type="ARBA" id="ARBA00022679"/>
    </source>
</evidence>
<keyword evidence="9" id="KW-0862">Zinc</keyword>
<dbReference type="Pfam" id="PF00017">
    <property type="entry name" value="SH2"/>
    <property type="match status" value="1"/>
</dbReference>
<evidence type="ECO:0000256" key="14">
    <source>
        <dbReference type="PROSITE-ProRule" id="PRU00191"/>
    </source>
</evidence>
<feature type="domain" description="Protein kinase" evidence="23">
    <location>
        <begin position="584"/>
        <end position="836"/>
    </location>
</feature>
<feature type="region of interest" description="Disordered" evidence="19">
    <location>
        <begin position="176"/>
        <end position="201"/>
    </location>
</feature>
<dbReference type="CDD" id="cd09934">
    <property type="entry name" value="SH2_Tec_family"/>
    <property type="match status" value="1"/>
</dbReference>
<dbReference type="EC" id="2.7.10.2" evidence="18"/>
<evidence type="ECO:0000256" key="9">
    <source>
        <dbReference type="ARBA" id="ARBA00022833"/>
    </source>
</evidence>
<reference evidence="24" key="1">
    <citation type="submission" date="2021-08" db="EMBL/GenBank/DDBJ databases">
        <authorList>
            <person name="Misof B."/>
            <person name="Oliver O."/>
            <person name="Podsiadlowski L."/>
            <person name="Donath A."/>
            <person name="Peters R."/>
            <person name="Mayer C."/>
            <person name="Rust J."/>
            <person name="Gunkel S."/>
            <person name="Lesny P."/>
            <person name="Martin S."/>
            <person name="Oeyen J.P."/>
            <person name="Petersen M."/>
            <person name="Panagiotis P."/>
            <person name="Wilbrandt J."/>
            <person name="Tanja T."/>
        </authorList>
    </citation>
    <scope>NUCLEOTIDE SEQUENCE</scope>
    <source>
        <strain evidence="24">GBR_01_08_01A</strain>
        <tissue evidence="24">Thorax + abdomen</tissue>
    </source>
</reference>
<dbReference type="PROSITE" id="PS50003">
    <property type="entry name" value="PH_DOMAIN"/>
    <property type="match status" value="1"/>
</dbReference>
<evidence type="ECO:0000256" key="17">
    <source>
        <dbReference type="PROSITE-ProRule" id="PRU10141"/>
    </source>
</evidence>
<dbReference type="SMART" id="SM00219">
    <property type="entry name" value="TyrKc"/>
    <property type="match status" value="1"/>
</dbReference>
<keyword evidence="25" id="KW-1185">Reference proteome</keyword>
<evidence type="ECO:0000256" key="13">
    <source>
        <dbReference type="ARBA" id="ARBA00051245"/>
    </source>
</evidence>
<dbReference type="Proteomes" id="UP001258017">
    <property type="component" value="Unassembled WGS sequence"/>
</dbReference>
<evidence type="ECO:0000256" key="19">
    <source>
        <dbReference type="SAM" id="MobiDB-lite"/>
    </source>
</evidence>
<dbReference type="InterPro" id="IPR017441">
    <property type="entry name" value="Protein_kinase_ATP_BS"/>
</dbReference>
<dbReference type="PROSITE" id="PS50002">
    <property type="entry name" value="SH3"/>
    <property type="match status" value="1"/>
</dbReference>
<dbReference type="SUPFAM" id="SSF56112">
    <property type="entry name" value="Protein kinase-like (PK-like)"/>
    <property type="match status" value="1"/>
</dbReference>
<keyword evidence="11 14" id="KW-0727">SH2 domain</keyword>
<dbReference type="InterPro" id="IPR036860">
    <property type="entry name" value="SH2_dom_sf"/>
</dbReference>
<evidence type="ECO:0000256" key="10">
    <source>
        <dbReference type="ARBA" id="ARBA00022840"/>
    </source>
</evidence>
<keyword evidence="4 18" id="KW-0808">Transferase</keyword>
<dbReference type="GO" id="GO:0008270">
    <property type="term" value="F:zinc ion binding"/>
    <property type="evidence" value="ECO:0007669"/>
    <property type="project" value="UniProtKB-KW"/>
</dbReference>
<dbReference type="PRINTS" id="PR00401">
    <property type="entry name" value="SH2DOMAIN"/>
</dbReference>
<evidence type="ECO:0000259" key="22">
    <source>
        <dbReference type="PROSITE" id="PS50003"/>
    </source>
</evidence>
<sequence>MSGDLGLTDCSSVHAFVHVNSLLRWVTFVSGIRRVCITPVSFNITYKTRSIYRRVIAQKSCHDYVFIFIKVIAILKMQVIKSSYKLHFTKCLPLSRMAGKDAKVDSKSPDVVRQGFMIKRSQNKKRFTPINYKQRWFILTRRHLVYYDSDSERRKERGRIAIETVHVVETANLGSNPGCGTGNTKIDTASNDSSSSGGSVPPGLPFQIGYREAGQEYTLYLLAAQEQDRTEWIRAIRTVCYENPGLSDRYHVGLWSGKRWSCCRLLTRSAEGCDTCSSWSLNVSNAPTCPLRTITSTTGSITTSNVAPAADSTTQVTNAETNNNPIIQPQACSTFVIVFTDMMVISVLKHVANAATNAVHSAAVNAIGHSLANTGTPSTPIMPGGTPGTPSSKNKEKLVTRAKVVVALYPFRAIEAGDLSLEKGAEYEVLDDSQEHWWKVKDEHGSIGYIPSNYVKEKELLGLQKYEWYVGDMSRQRAESLLKQEEKEGCFVVRNSSTKGLYTLSLYTKIPHPHVKHYHIKQSQRGEFYLSEKHCCNSIPDLVNYHRHNSGGLASRLKTSPCDRPVPPTAGLSHDKWEIDPAELHLLDELGSGQFGVVRRGKWRGSIDVAVKMMKEGTMSEDDFIEEAKVMTKLQHQNLVQLYGVCSKDRPIYIVTEYMRHGSLLNYLRRHEATLGANVGLLLDMCIQVCKGMAYLERHNYIHRDLAARNCLVGSENVVKVADFGLARYVLDDQYTSSGGTKFPIKWAPPEVLNYTRFSSKSDVWAYGVLMWEIFTCGKMPYGRLKNTEVVDRVQRGIILERPKACFKEVYEVMRKCWAHCPEVRPSFRVLKEQLISVSQGLLND</sequence>
<dbReference type="InterPro" id="IPR020635">
    <property type="entry name" value="Tyr_kinase_cat_dom"/>
</dbReference>
<dbReference type="PROSITE" id="PS50001">
    <property type="entry name" value="SH2"/>
    <property type="match status" value="1"/>
</dbReference>
<dbReference type="Pfam" id="PF00018">
    <property type="entry name" value="SH3_1"/>
    <property type="match status" value="1"/>
</dbReference>
<evidence type="ECO:0000256" key="8">
    <source>
        <dbReference type="ARBA" id="ARBA00022777"/>
    </source>
</evidence>
<evidence type="ECO:0000256" key="7">
    <source>
        <dbReference type="ARBA" id="ARBA00022771"/>
    </source>
</evidence>
<dbReference type="InterPro" id="IPR011009">
    <property type="entry name" value="Kinase-like_dom_sf"/>
</dbReference>
<dbReference type="FunFam" id="3.30.200.20:FF:000053">
    <property type="entry name" value="Tyrosine-protein kinase"/>
    <property type="match status" value="1"/>
</dbReference>
<evidence type="ECO:0000256" key="12">
    <source>
        <dbReference type="ARBA" id="ARBA00023137"/>
    </source>
</evidence>
<feature type="domain" description="SH3" evidence="21">
    <location>
        <begin position="400"/>
        <end position="460"/>
    </location>
</feature>
<dbReference type="InterPro" id="IPR001245">
    <property type="entry name" value="Ser-Thr/Tyr_kinase_cat_dom"/>
</dbReference>
<comment type="catalytic activity">
    <reaction evidence="13 18">
        <text>L-tyrosyl-[protein] + ATP = O-phospho-L-tyrosyl-[protein] + ADP + H(+)</text>
        <dbReference type="Rhea" id="RHEA:10596"/>
        <dbReference type="Rhea" id="RHEA-COMP:10136"/>
        <dbReference type="Rhea" id="RHEA-COMP:20101"/>
        <dbReference type="ChEBI" id="CHEBI:15378"/>
        <dbReference type="ChEBI" id="CHEBI:30616"/>
        <dbReference type="ChEBI" id="CHEBI:46858"/>
        <dbReference type="ChEBI" id="CHEBI:61978"/>
        <dbReference type="ChEBI" id="CHEBI:456216"/>
        <dbReference type="EC" id="2.7.10.2"/>
    </reaction>
</comment>
<dbReference type="Gene3D" id="2.30.29.30">
    <property type="entry name" value="Pleckstrin-homology domain (PH domain)/Phosphotyrosine-binding domain (PTB)"/>
    <property type="match status" value="1"/>
</dbReference>
<dbReference type="Pfam" id="PF07714">
    <property type="entry name" value="PK_Tyr_Ser-Thr"/>
    <property type="match status" value="1"/>
</dbReference>
<dbReference type="GO" id="GO:0005737">
    <property type="term" value="C:cytoplasm"/>
    <property type="evidence" value="ECO:0007669"/>
    <property type="project" value="UniProtKB-ARBA"/>
</dbReference>
<dbReference type="EMBL" id="JAIFRP010004521">
    <property type="protein sequence ID" value="KAK2574948.1"/>
    <property type="molecule type" value="Genomic_DNA"/>
</dbReference>
<keyword evidence="7 16" id="KW-0863">Zinc-finger</keyword>
<dbReference type="FunFam" id="3.30.505.10:FF:000045">
    <property type="entry name" value="Tyrosine-protein kinase"/>
    <property type="match status" value="1"/>
</dbReference>
<dbReference type="PROSITE" id="PS00107">
    <property type="entry name" value="PROTEIN_KINASE_ATP"/>
    <property type="match status" value="1"/>
</dbReference>
<dbReference type="PRINTS" id="PR00109">
    <property type="entry name" value="TYRKINASE"/>
</dbReference>
<dbReference type="GO" id="GO:0002009">
    <property type="term" value="P:morphogenesis of an epithelium"/>
    <property type="evidence" value="ECO:0007669"/>
    <property type="project" value="UniProtKB-ARBA"/>
</dbReference>
<dbReference type="CDD" id="cd11768">
    <property type="entry name" value="SH3_Tec_like"/>
    <property type="match status" value="1"/>
</dbReference>
<dbReference type="InterPro" id="IPR001452">
    <property type="entry name" value="SH3_domain"/>
</dbReference>
<keyword evidence="8 18" id="KW-0418">Kinase</keyword>
<dbReference type="SMART" id="SM00326">
    <property type="entry name" value="SH3"/>
    <property type="match status" value="1"/>
</dbReference>
<dbReference type="Gene3D" id="1.10.510.10">
    <property type="entry name" value="Transferase(Phosphotransferase) domain 1"/>
    <property type="match status" value="1"/>
</dbReference>
<comment type="caution">
    <text evidence="24">The sequence shown here is derived from an EMBL/GenBank/DDBJ whole genome shotgun (WGS) entry which is preliminary data.</text>
</comment>
<feature type="compositionally biased region" description="Polar residues" evidence="19">
    <location>
        <begin position="182"/>
        <end position="192"/>
    </location>
</feature>
<evidence type="ECO:0000256" key="6">
    <source>
        <dbReference type="ARBA" id="ARBA00022741"/>
    </source>
</evidence>
<evidence type="ECO:0000256" key="18">
    <source>
        <dbReference type="RuleBase" id="RU362096"/>
    </source>
</evidence>
<keyword evidence="2 15" id="KW-0728">SH3 domain</keyword>
<dbReference type="GO" id="GO:0004715">
    <property type="term" value="F:non-membrane spanning protein tyrosine kinase activity"/>
    <property type="evidence" value="ECO:0007669"/>
    <property type="project" value="UniProtKB-EC"/>
</dbReference>
<dbReference type="InterPro" id="IPR001849">
    <property type="entry name" value="PH_domain"/>
</dbReference>
<dbReference type="InterPro" id="IPR050198">
    <property type="entry name" value="Non-receptor_tyrosine_kinases"/>
</dbReference>
<proteinExistence type="inferred from homology"/>
<dbReference type="FunFam" id="2.30.30.40:FF:000190">
    <property type="entry name" value="Tyrosine-protein kinase"/>
    <property type="match status" value="1"/>
</dbReference>
<dbReference type="GO" id="GO:0007435">
    <property type="term" value="P:salivary gland morphogenesis"/>
    <property type="evidence" value="ECO:0007669"/>
    <property type="project" value="UniProtKB-ARBA"/>
</dbReference>
<dbReference type="Gene3D" id="2.30.30.40">
    <property type="entry name" value="SH3 Domains"/>
    <property type="match status" value="1"/>
</dbReference>
<evidence type="ECO:0000313" key="24">
    <source>
        <dbReference type="EMBL" id="KAK2574948.1"/>
    </source>
</evidence>
<dbReference type="SMART" id="SM00233">
    <property type="entry name" value="PH"/>
    <property type="match status" value="1"/>
</dbReference>
<dbReference type="GO" id="GO:0030036">
    <property type="term" value="P:actin cytoskeleton organization"/>
    <property type="evidence" value="ECO:0007669"/>
    <property type="project" value="UniProtKB-ARBA"/>
</dbReference>
<dbReference type="CDD" id="cd01238">
    <property type="entry name" value="PH_Btk"/>
    <property type="match status" value="1"/>
</dbReference>
<feature type="binding site" evidence="17">
    <location>
        <position position="612"/>
    </location>
    <ligand>
        <name>ATP</name>
        <dbReference type="ChEBI" id="CHEBI:30616"/>
    </ligand>
</feature>
<feature type="compositionally biased region" description="Low complexity" evidence="19">
    <location>
        <begin position="375"/>
        <end position="392"/>
    </location>
</feature>
<dbReference type="GO" id="GO:0048468">
    <property type="term" value="P:cell development"/>
    <property type="evidence" value="ECO:0007669"/>
    <property type="project" value="UniProtKB-ARBA"/>
</dbReference>
<dbReference type="InterPro" id="IPR008266">
    <property type="entry name" value="Tyr_kinase_AS"/>
</dbReference>
<dbReference type="SUPFAM" id="SSF55550">
    <property type="entry name" value="SH2 domain"/>
    <property type="match status" value="1"/>
</dbReference>
<dbReference type="Gene3D" id="3.30.505.10">
    <property type="entry name" value="SH2 domain"/>
    <property type="match status" value="1"/>
</dbReference>
<feature type="region of interest" description="Disordered" evidence="19">
    <location>
        <begin position="375"/>
        <end position="396"/>
    </location>
</feature>
<accession>A0AAD9R872</accession>
<dbReference type="PROSITE" id="PS51113">
    <property type="entry name" value="ZF_BTK"/>
    <property type="match status" value="1"/>
</dbReference>
<comment type="cofactor">
    <cofactor evidence="1">
        <name>Zn(2+)</name>
        <dbReference type="ChEBI" id="CHEBI:29105"/>
    </cofactor>
</comment>
<dbReference type="Pfam" id="PF00779">
    <property type="entry name" value="BTK"/>
    <property type="match status" value="1"/>
</dbReference>
<evidence type="ECO:0000313" key="25">
    <source>
        <dbReference type="Proteomes" id="UP001258017"/>
    </source>
</evidence>
<keyword evidence="5" id="KW-0479">Metal-binding</keyword>
<evidence type="ECO:0000256" key="1">
    <source>
        <dbReference type="ARBA" id="ARBA00001947"/>
    </source>
</evidence>
<evidence type="ECO:0000259" key="20">
    <source>
        <dbReference type="PROSITE" id="PS50001"/>
    </source>
</evidence>
<evidence type="ECO:0000256" key="5">
    <source>
        <dbReference type="ARBA" id="ARBA00022723"/>
    </source>
</evidence>
<dbReference type="InterPro" id="IPR000980">
    <property type="entry name" value="SH2"/>
</dbReference>
<evidence type="ECO:0000256" key="16">
    <source>
        <dbReference type="PROSITE-ProRule" id="PRU00432"/>
    </source>
</evidence>
<dbReference type="InterPro" id="IPR001562">
    <property type="entry name" value="Znf_Btk_motif"/>
</dbReference>
<reference evidence="24" key="2">
    <citation type="journal article" date="2023" name="Commun. Biol.">
        <title>Intrasexual cuticular hydrocarbon dimorphism in a wasp sheds light on hydrocarbon biosynthesis genes in Hymenoptera.</title>
        <authorList>
            <person name="Moris V.C."/>
            <person name="Podsiadlowski L."/>
            <person name="Martin S."/>
            <person name="Oeyen J.P."/>
            <person name="Donath A."/>
            <person name="Petersen M."/>
            <person name="Wilbrandt J."/>
            <person name="Misof B."/>
            <person name="Liedtke D."/>
            <person name="Thamm M."/>
            <person name="Scheiner R."/>
            <person name="Schmitt T."/>
            <person name="Niehuis O."/>
        </authorList>
    </citation>
    <scope>NUCLEOTIDE SEQUENCE</scope>
    <source>
        <strain evidence="24">GBR_01_08_01A</strain>
    </source>
</reference>
<dbReference type="SUPFAM" id="SSF50044">
    <property type="entry name" value="SH3-domain"/>
    <property type="match status" value="1"/>
</dbReference>
<keyword evidence="10 17" id="KW-0067">ATP-binding</keyword>
<feature type="domain" description="PH" evidence="22">
    <location>
        <begin position="110"/>
        <end position="241"/>
    </location>
</feature>
<dbReference type="InterPro" id="IPR011993">
    <property type="entry name" value="PH-like_dom_sf"/>
</dbReference>
<protein>
    <recommendedName>
        <fullName evidence="18">Tyrosine-protein kinase</fullName>
        <ecNumber evidence="18">2.7.10.2</ecNumber>
    </recommendedName>
</protein>
<organism evidence="24 25">
    <name type="scientific">Odynerus spinipes</name>
    <dbReference type="NCBI Taxonomy" id="1348599"/>
    <lineage>
        <taxon>Eukaryota</taxon>
        <taxon>Metazoa</taxon>
        <taxon>Ecdysozoa</taxon>
        <taxon>Arthropoda</taxon>
        <taxon>Hexapoda</taxon>
        <taxon>Insecta</taxon>
        <taxon>Pterygota</taxon>
        <taxon>Neoptera</taxon>
        <taxon>Endopterygota</taxon>
        <taxon>Hymenoptera</taxon>
        <taxon>Apocrita</taxon>
        <taxon>Aculeata</taxon>
        <taxon>Vespoidea</taxon>
        <taxon>Vespidae</taxon>
        <taxon>Eumeninae</taxon>
        <taxon>Odynerus</taxon>
    </lineage>
</organism>
<keyword evidence="3" id="KW-0597">Phosphoprotein</keyword>
<dbReference type="SMART" id="SM00252">
    <property type="entry name" value="SH2"/>
    <property type="match status" value="1"/>
</dbReference>
<keyword evidence="12 18" id="KW-0829">Tyrosine-protein kinase</keyword>
<name>A0AAD9R872_9HYME</name>
<dbReference type="Pfam" id="PF00169">
    <property type="entry name" value="PH"/>
    <property type="match status" value="1"/>
</dbReference>
<dbReference type="PROSITE" id="PS50011">
    <property type="entry name" value="PROTEIN_KINASE_DOM"/>
    <property type="match status" value="1"/>
</dbReference>
<dbReference type="GO" id="GO:0005524">
    <property type="term" value="F:ATP binding"/>
    <property type="evidence" value="ECO:0007669"/>
    <property type="project" value="UniProtKB-UniRule"/>
</dbReference>
<gene>
    <name evidence="24" type="ORF">KPH14_008711</name>
</gene>
<dbReference type="FunFam" id="1.10.510.10:FF:000052">
    <property type="entry name" value="Tyrosine-protein kinase"/>
    <property type="match status" value="1"/>
</dbReference>
<dbReference type="PROSITE" id="PS00109">
    <property type="entry name" value="PROTEIN_KINASE_TYR"/>
    <property type="match status" value="1"/>
</dbReference>
<comment type="similarity">
    <text evidence="18">Belongs to the protein kinase superfamily. Tyr protein kinase family.</text>
</comment>
<evidence type="ECO:0000256" key="2">
    <source>
        <dbReference type="ARBA" id="ARBA00022443"/>
    </source>
</evidence>
<evidence type="ECO:0000256" key="15">
    <source>
        <dbReference type="PROSITE-ProRule" id="PRU00192"/>
    </source>
</evidence>
<feature type="domain" description="SH2" evidence="20">
    <location>
        <begin position="468"/>
        <end position="561"/>
    </location>
</feature>
<evidence type="ECO:0000259" key="23">
    <source>
        <dbReference type="PROSITE" id="PS50011"/>
    </source>
</evidence>
<dbReference type="InterPro" id="IPR000719">
    <property type="entry name" value="Prot_kinase_dom"/>
</dbReference>
<evidence type="ECO:0000256" key="11">
    <source>
        <dbReference type="ARBA" id="ARBA00022999"/>
    </source>
</evidence>
<dbReference type="SUPFAM" id="SSF50729">
    <property type="entry name" value="PH domain-like"/>
    <property type="match status" value="1"/>
</dbReference>
<dbReference type="GO" id="GO:0007424">
    <property type="term" value="P:open tracheal system development"/>
    <property type="evidence" value="ECO:0007669"/>
    <property type="project" value="UniProtKB-ARBA"/>
</dbReference>
<dbReference type="PANTHER" id="PTHR24418">
    <property type="entry name" value="TYROSINE-PROTEIN KINASE"/>
    <property type="match status" value="1"/>
</dbReference>
<evidence type="ECO:0000256" key="3">
    <source>
        <dbReference type="ARBA" id="ARBA00022553"/>
    </source>
</evidence>